<comment type="pathway">
    <text evidence="3">Sphingolipid metabolism.</text>
</comment>
<evidence type="ECO:0000256" key="5">
    <source>
        <dbReference type="ARBA" id="ARBA00012658"/>
    </source>
</evidence>
<dbReference type="Proteomes" id="UP000038040">
    <property type="component" value="Unplaced"/>
</dbReference>
<comment type="catalytic activity">
    <reaction evidence="1">
        <text>a beta-D-glucosyl-(1&lt;-&gt;1')-N-acylsphing-4-enine + H2O = an N-acylsphing-4-enine + D-glucose</text>
        <dbReference type="Rhea" id="RHEA:13269"/>
        <dbReference type="ChEBI" id="CHEBI:4167"/>
        <dbReference type="ChEBI" id="CHEBI:15377"/>
        <dbReference type="ChEBI" id="CHEBI:22801"/>
        <dbReference type="ChEBI" id="CHEBI:52639"/>
        <dbReference type="EC" id="3.2.1.45"/>
    </reaction>
    <physiologicalReaction direction="left-to-right" evidence="1">
        <dbReference type="Rhea" id="RHEA:13270"/>
    </physiologicalReaction>
</comment>
<keyword evidence="17" id="KW-1185">Reference proteome</keyword>
<name>A0A0N4UDD2_DRAME</name>
<reference evidence="18" key="1">
    <citation type="submission" date="2016-04" db="UniProtKB">
        <authorList>
            <consortium name="WormBaseParasite"/>
        </authorList>
    </citation>
    <scope>IDENTIFICATION</scope>
</reference>
<dbReference type="GO" id="GO:0032006">
    <property type="term" value="P:regulation of TOR signaling"/>
    <property type="evidence" value="ECO:0007669"/>
    <property type="project" value="UniProtKB-ARBA"/>
</dbReference>
<evidence type="ECO:0000256" key="2">
    <source>
        <dbReference type="ARBA" id="ARBA00004760"/>
    </source>
</evidence>
<dbReference type="InterPro" id="IPR001139">
    <property type="entry name" value="Glyco_hydro_30"/>
</dbReference>
<evidence type="ECO:0000256" key="11">
    <source>
        <dbReference type="ARBA" id="ARBA00051345"/>
    </source>
</evidence>
<dbReference type="EC" id="3.2.1.45" evidence="5 12"/>
<dbReference type="GO" id="GO:0005774">
    <property type="term" value="C:vacuolar membrane"/>
    <property type="evidence" value="ECO:0007669"/>
    <property type="project" value="UniProtKB-ARBA"/>
</dbReference>
<accession>A0A0N4UDD2</accession>
<evidence type="ECO:0000256" key="9">
    <source>
        <dbReference type="ARBA" id="ARBA00023098"/>
    </source>
</evidence>
<feature type="signal peptide" evidence="13">
    <location>
        <begin position="1"/>
        <end position="18"/>
    </location>
</feature>
<keyword evidence="8 12" id="KW-0746">Sphingolipid metabolism</keyword>
<dbReference type="GO" id="GO:0051246">
    <property type="term" value="P:regulation of protein metabolic process"/>
    <property type="evidence" value="ECO:0007669"/>
    <property type="project" value="UniProtKB-ARBA"/>
</dbReference>
<dbReference type="GO" id="GO:0010605">
    <property type="term" value="P:negative regulation of macromolecule metabolic process"/>
    <property type="evidence" value="ECO:0007669"/>
    <property type="project" value="UniProtKB-ARBA"/>
</dbReference>
<gene>
    <name evidence="15" type="ORF">DME_LOCUS9131</name>
</gene>
<dbReference type="FunFam" id="3.20.20.80:FF:000030">
    <property type="entry name" value="Lysosomal acid glucosylceramidase"/>
    <property type="match status" value="1"/>
</dbReference>
<dbReference type="GO" id="GO:0016241">
    <property type="term" value="P:regulation of macroautophagy"/>
    <property type="evidence" value="ECO:0007669"/>
    <property type="project" value="UniProtKB-ARBA"/>
</dbReference>
<proteinExistence type="inferred from homology"/>
<evidence type="ECO:0000256" key="1">
    <source>
        <dbReference type="ARBA" id="ARBA00001013"/>
    </source>
</evidence>
<dbReference type="InterPro" id="IPR017853">
    <property type="entry name" value="GH"/>
</dbReference>
<dbReference type="WBParaSite" id="DME_0000533201-mRNA-1">
    <property type="protein sequence ID" value="DME_0000533201-mRNA-1"/>
    <property type="gene ID" value="DME_0000533201"/>
</dbReference>
<dbReference type="GO" id="GO:0004348">
    <property type="term" value="F:glucosylceramidase activity"/>
    <property type="evidence" value="ECO:0007669"/>
    <property type="project" value="UniProtKB-EC"/>
</dbReference>
<evidence type="ECO:0000256" key="12">
    <source>
        <dbReference type="RuleBase" id="RU361188"/>
    </source>
</evidence>
<evidence type="ECO:0000259" key="14">
    <source>
        <dbReference type="Pfam" id="PF02055"/>
    </source>
</evidence>
<sequence length="537" mass="61927">MKAILIMISTLFLFKVNSDKPCILKQYEGREKFVCVCNATYCDEIDEINDLKPFEAIIYESSESGKRFQKTTTGFTNYSKYANKSQQRRIVVNEKQKFQKIFGFGGAFTDASGINLNSLSEKTREALIRSYFSDTGLQYSLGRVPIASCDFSTHVYSYDDIADDFGLKNFSLTDEDRKLKVKLLKFKDNLEKKQMIPFIQQALNFTNGQMKIFASPWSAPFWMKSTNSMAGGGTLKVNNNESYHVTWANYFIKFIEEYKKANINIWGITVQNEPTTGVALDYKFQTMYFNPLTERDFIKKHLGPTFKKSPVAKDVKIIIMDDQRIQLPQWPDQVLRDAETEKYVSGIGVHWYLNFVSAKRLSETHNRHPNKFILATEACAGFIMPNKGPFMGDWDRAIHYTHDIIDDLANWVVGWTDWNLCLDVNGGPNWVENFVDSPIIVNATLDEFYKQPMFYAMGHFSKFVRPGSFRIESIIKDPSVPFEAIAFVTPKSQTVLIMNNPDFEQTFMLTIEDKSIKDKFLDIILKPRTLMSIVWKK</sequence>
<keyword evidence="6 13" id="KW-0732">Signal</keyword>
<dbReference type="GO" id="GO:0005764">
    <property type="term" value="C:lysosome"/>
    <property type="evidence" value="ECO:0007669"/>
    <property type="project" value="UniProtKB-ARBA"/>
</dbReference>
<evidence type="ECO:0000313" key="16">
    <source>
        <dbReference type="Proteomes" id="UP000038040"/>
    </source>
</evidence>
<dbReference type="GO" id="GO:0006680">
    <property type="term" value="P:glucosylceramide catabolic process"/>
    <property type="evidence" value="ECO:0007669"/>
    <property type="project" value="UniProtKB-ARBA"/>
</dbReference>
<dbReference type="AlphaFoldDB" id="A0A0N4UDD2"/>
<dbReference type="GO" id="GO:0006066">
    <property type="term" value="P:alcohol metabolic process"/>
    <property type="evidence" value="ECO:0007669"/>
    <property type="project" value="UniProtKB-ARBA"/>
</dbReference>
<reference evidence="15 17" key="2">
    <citation type="submission" date="2018-11" db="EMBL/GenBank/DDBJ databases">
        <authorList>
            <consortium name="Pathogen Informatics"/>
        </authorList>
    </citation>
    <scope>NUCLEOTIDE SEQUENCE [LARGE SCALE GENOMIC DNA]</scope>
</reference>
<dbReference type="SUPFAM" id="SSF51011">
    <property type="entry name" value="Glycosyl hydrolase domain"/>
    <property type="match status" value="1"/>
</dbReference>
<dbReference type="GO" id="GO:0005102">
    <property type="term" value="F:signaling receptor binding"/>
    <property type="evidence" value="ECO:0007669"/>
    <property type="project" value="UniProtKB-ARBA"/>
</dbReference>
<feature type="domain" description="Glycosyl hydrolase family 30 TIM-barrel" evidence="14">
    <location>
        <begin position="102"/>
        <end position="464"/>
    </location>
</feature>
<dbReference type="GO" id="GO:0007040">
    <property type="term" value="P:lysosome organization"/>
    <property type="evidence" value="ECO:0007669"/>
    <property type="project" value="UniProtKB-ARBA"/>
</dbReference>
<dbReference type="GO" id="GO:0016758">
    <property type="term" value="F:hexosyltransferase activity"/>
    <property type="evidence" value="ECO:0007669"/>
    <property type="project" value="UniProtKB-ARBA"/>
</dbReference>
<evidence type="ECO:0000256" key="7">
    <source>
        <dbReference type="ARBA" id="ARBA00022801"/>
    </source>
</evidence>
<dbReference type="Gene3D" id="3.20.20.80">
    <property type="entry name" value="Glycosidases"/>
    <property type="match status" value="1"/>
</dbReference>
<comment type="catalytic activity">
    <reaction evidence="11">
        <text>an N-acyl-1-beta-D-glucosyl-15-methylhexadecasphing-4-enine + H2O = an N-acyl-15-methylhexadecasphing-4-enine + D-glucose</text>
        <dbReference type="Rhea" id="RHEA:34755"/>
        <dbReference type="ChEBI" id="CHEBI:4167"/>
        <dbReference type="ChEBI" id="CHEBI:15377"/>
        <dbReference type="ChEBI" id="CHEBI:70815"/>
        <dbReference type="ChEBI" id="CHEBI:70846"/>
    </reaction>
    <physiologicalReaction direction="left-to-right" evidence="11">
        <dbReference type="Rhea" id="RHEA:34756"/>
    </physiologicalReaction>
</comment>
<comment type="catalytic activity">
    <reaction evidence="10">
        <text>a beta-D-glucosylceramide + H2O = an N-acyl-sphingoid base + D-glucose</text>
        <dbReference type="Rhea" id="RHEA:81447"/>
        <dbReference type="ChEBI" id="CHEBI:4167"/>
        <dbReference type="ChEBI" id="CHEBI:15377"/>
        <dbReference type="ChEBI" id="CHEBI:83264"/>
        <dbReference type="ChEBI" id="CHEBI:83273"/>
    </reaction>
    <physiologicalReaction direction="left-to-right" evidence="10">
        <dbReference type="Rhea" id="RHEA:81448"/>
    </physiologicalReaction>
</comment>
<evidence type="ECO:0000256" key="10">
    <source>
        <dbReference type="ARBA" id="ARBA00050474"/>
    </source>
</evidence>
<evidence type="ECO:0000313" key="15">
    <source>
        <dbReference type="EMBL" id="VDN59158.1"/>
    </source>
</evidence>
<dbReference type="GO" id="GO:0006914">
    <property type="term" value="P:autophagy"/>
    <property type="evidence" value="ECO:0007669"/>
    <property type="project" value="UniProtKB-ARBA"/>
</dbReference>
<keyword evidence="7 12" id="KW-0378">Hydrolase</keyword>
<comment type="similarity">
    <text evidence="4 12">Belongs to the glycosyl hydrolase 30 family.</text>
</comment>
<dbReference type="STRING" id="318479.A0A0N4UDD2"/>
<evidence type="ECO:0000256" key="8">
    <source>
        <dbReference type="ARBA" id="ARBA00022919"/>
    </source>
</evidence>
<keyword evidence="12" id="KW-0326">Glycosidase</keyword>
<dbReference type="OrthoDB" id="2160638at2759"/>
<evidence type="ECO:0000256" key="6">
    <source>
        <dbReference type="ARBA" id="ARBA00022729"/>
    </source>
</evidence>
<dbReference type="PANTHER" id="PTHR11069">
    <property type="entry name" value="GLUCOSYLCERAMIDASE"/>
    <property type="match status" value="1"/>
</dbReference>
<comment type="pathway">
    <text evidence="2">Lipid metabolism; sphingolipid metabolism.</text>
</comment>
<dbReference type="PRINTS" id="PR00843">
    <property type="entry name" value="GLHYDRLASE30"/>
</dbReference>
<dbReference type="Proteomes" id="UP000274756">
    <property type="component" value="Unassembled WGS sequence"/>
</dbReference>
<dbReference type="GO" id="GO:0030163">
    <property type="term" value="P:protein catabolic process"/>
    <property type="evidence" value="ECO:0007669"/>
    <property type="project" value="UniProtKB-ARBA"/>
</dbReference>
<dbReference type="Pfam" id="PF02055">
    <property type="entry name" value="Glyco_hydro_30"/>
    <property type="match status" value="1"/>
</dbReference>
<dbReference type="GO" id="GO:0042391">
    <property type="term" value="P:regulation of membrane potential"/>
    <property type="evidence" value="ECO:0007669"/>
    <property type="project" value="UniProtKB-ARBA"/>
</dbReference>
<organism evidence="16 18">
    <name type="scientific">Dracunculus medinensis</name>
    <name type="common">Guinea worm</name>
    <dbReference type="NCBI Taxonomy" id="318479"/>
    <lineage>
        <taxon>Eukaryota</taxon>
        <taxon>Metazoa</taxon>
        <taxon>Ecdysozoa</taxon>
        <taxon>Nematoda</taxon>
        <taxon>Chromadorea</taxon>
        <taxon>Rhabditida</taxon>
        <taxon>Spirurina</taxon>
        <taxon>Dracunculoidea</taxon>
        <taxon>Dracunculidae</taxon>
        <taxon>Dracunculus</taxon>
    </lineage>
</organism>
<dbReference type="InterPro" id="IPR033453">
    <property type="entry name" value="Glyco_hydro_30_TIM-barrel"/>
</dbReference>
<dbReference type="EMBL" id="UYYG01001177">
    <property type="protein sequence ID" value="VDN59158.1"/>
    <property type="molecule type" value="Genomic_DNA"/>
</dbReference>
<evidence type="ECO:0000256" key="3">
    <source>
        <dbReference type="ARBA" id="ARBA00004991"/>
    </source>
</evidence>
<dbReference type="GO" id="GO:0008202">
    <property type="term" value="P:steroid metabolic process"/>
    <property type="evidence" value="ECO:0007669"/>
    <property type="project" value="UniProtKB-ARBA"/>
</dbReference>
<keyword evidence="9 12" id="KW-0443">Lipid metabolism</keyword>
<protein>
    <recommendedName>
        <fullName evidence="5 12">Glucosylceramidase</fullName>
        <ecNumber evidence="5 12">3.2.1.45</ecNumber>
    </recommendedName>
</protein>
<dbReference type="PANTHER" id="PTHR11069:SF23">
    <property type="entry name" value="LYSOSOMAL ACID GLUCOSYLCERAMIDASE"/>
    <property type="match status" value="1"/>
</dbReference>
<evidence type="ECO:0000313" key="18">
    <source>
        <dbReference type="WBParaSite" id="DME_0000533201-mRNA-1"/>
    </source>
</evidence>
<evidence type="ECO:0000256" key="13">
    <source>
        <dbReference type="SAM" id="SignalP"/>
    </source>
</evidence>
<feature type="chain" id="PRO_5033230592" description="Glucosylceramidase" evidence="13">
    <location>
        <begin position="19"/>
        <end position="537"/>
    </location>
</feature>
<evidence type="ECO:0000256" key="4">
    <source>
        <dbReference type="ARBA" id="ARBA00005382"/>
    </source>
</evidence>
<dbReference type="SUPFAM" id="SSF51445">
    <property type="entry name" value="(Trans)glycosidases"/>
    <property type="match status" value="1"/>
</dbReference>
<evidence type="ECO:0000313" key="17">
    <source>
        <dbReference type="Proteomes" id="UP000274756"/>
    </source>
</evidence>